<organism evidence="2 3">
    <name type="scientific">Mytilus galloprovincialis</name>
    <name type="common">Mediterranean mussel</name>
    <dbReference type="NCBI Taxonomy" id="29158"/>
    <lineage>
        <taxon>Eukaryota</taxon>
        <taxon>Metazoa</taxon>
        <taxon>Spiralia</taxon>
        <taxon>Lophotrochozoa</taxon>
        <taxon>Mollusca</taxon>
        <taxon>Bivalvia</taxon>
        <taxon>Autobranchia</taxon>
        <taxon>Pteriomorphia</taxon>
        <taxon>Mytilida</taxon>
        <taxon>Mytiloidea</taxon>
        <taxon>Mytilidae</taxon>
        <taxon>Mytilinae</taxon>
        <taxon>Mytilus</taxon>
    </lineage>
</organism>
<dbReference type="EMBL" id="UYJE01004402">
    <property type="protein sequence ID" value="VDI27753.1"/>
    <property type="molecule type" value="Genomic_DNA"/>
</dbReference>
<evidence type="ECO:0000313" key="3">
    <source>
        <dbReference type="Proteomes" id="UP000596742"/>
    </source>
</evidence>
<proteinExistence type="predicted"/>
<dbReference type="Proteomes" id="UP000596742">
    <property type="component" value="Unassembled WGS sequence"/>
</dbReference>
<dbReference type="InterPro" id="IPR003812">
    <property type="entry name" value="Fido"/>
</dbReference>
<dbReference type="PANTHER" id="PTHR13504">
    <property type="entry name" value="FIDO DOMAIN-CONTAINING PROTEIN DDB_G0283145"/>
    <property type="match status" value="1"/>
</dbReference>
<keyword evidence="3" id="KW-1185">Reference proteome</keyword>
<protein>
    <recommendedName>
        <fullName evidence="1">Fido domain-containing protein</fullName>
    </recommendedName>
</protein>
<dbReference type="Gene3D" id="1.10.3290.10">
    <property type="entry name" value="Fido-like domain"/>
    <property type="match status" value="1"/>
</dbReference>
<feature type="domain" description="Fido" evidence="1">
    <location>
        <begin position="78"/>
        <end position="235"/>
    </location>
</feature>
<dbReference type="OrthoDB" id="5952475at2759"/>
<dbReference type="Pfam" id="PF02661">
    <property type="entry name" value="Fic"/>
    <property type="match status" value="1"/>
</dbReference>
<dbReference type="PANTHER" id="PTHR13504:SF38">
    <property type="entry name" value="FIDO DOMAIN-CONTAINING PROTEIN"/>
    <property type="match status" value="1"/>
</dbReference>
<name>A0A8B6E2J6_MYTGA</name>
<dbReference type="InterPro" id="IPR040198">
    <property type="entry name" value="Fido_containing"/>
</dbReference>
<gene>
    <name evidence="2" type="ORF">MGAL_10B038341</name>
</gene>
<dbReference type="AlphaFoldDB" id="A0A8B6E2J6"/>
<sequence length="282" mass="32714">MLVDINRYHTMWIQSGKPINEQVSDEMVKDFLIQIKQGEDIDGTAKEMENLQEGFKHLRGELMKLSDKEQKNYVGELDVETCVQECHRVLMKDLLDETRTQPGRFSVLPRSANFDGNDYLYPTYATEEIAYQAVDTLILEYNKMVRQISHYNHDLKIERLIKCASVFLFGFLSIHPFSDGNGRLARLLCSHCLAVFCPFQTSIHNSFSHSARSDYVRAIVNDRQPISAYQIQYKEDAVKETGLVLEQSPIELCSVVIESNWFTWRQFLHKIGEPISLFDFEK</sequence>
<evidence type="ECO:0000259" key="1">
    <source>
        <dbReference type="PROSITE" id="PS51459"/>
    </source>
</evidence>
<reference evidence="2" key="1">
    <citation type="submission" date="2018-11" db="EMBL/GenBank/DDBJ databases">
        <authorList>
            <person name="Alioto T."/>
            <person name="Alioto T."/>
        </authorList>
    </citation>
    <scope>NUCLEOTIDE SEQUENCE</scope>
</reference>
<dbReference type="PROSITE" id="PS51459">
    <property type="entry name" value="FIDO"/>
    <property type="match status" value="1"/>
</dbReference>
<dbReference type="SUPFAM" id="SSF140931">
    <property type="entry name" value="Fic-like"/>
    <property type="match status" value="1"/>
</dbReference>
<dbReference type="InterPro" id="IPR036597">
    <property type="entry name" value="Fido-like_dom_sf"/>
</dbReference>
<accession>A0A8B6E2J6</accession>
<comment type="caution">
    <text evidence="2">The sequence shown here is derived from an EMBL/GenBank/DDBJ whole genome shotgun (WGS) entry which is preliminary data.</text>
</comment>
<evidence type="ECO:0000313" key="2">
    <source>
        <dbReference type="EMBL" id="VDI27753.1"/>
    </source>
</evidence>